<gene>
    <name evidence="14" type="ORF">ODE01S_04040</name>
</gene>
<dbReference type="PANTHER" id="PTHR42879:SF2">
    <property type="entry name" value="3-OXOACYL-[ACYL-CARRIER-PROTEIN] REDUCTASE FABG"/>
    <property type="match status" value="1"/>
</dbReference>
<dbReference type="UniPathway" id="UPA00094"/>
<dbReference type="GO" id="GO:0006633">
    <property type="term" value="P:fatty acid biosynthetic process"/>
    <property type="evidence" value="ECO:0007669"/>
    <property type="project" value="UniProtKB-UniPathway"/>
</dbReference>
<evidence type="ECO:0000256" key="8">
    <source>
        <dbReference type="ARBA" id="ARBA00023098"/>
    </source>
</evidence>
<evidence type="ECO:0000256" key="4">
    <source>
        <dbReference type="ARBA" id="ARBA00022516"/>
    </source>
</evidence>
<dbReference type="Gene3D" id="3.40.50.720">
    <property type="entry name" value="NAD(P)-binding Rossmann-like Domain"/>
    <property type="match status" value="1"/>
</dbReference>
<dbReference type="SUPFAM" id="SSF51735">
    <property type="entry name" value="NAD(P)-binding Rossmann-fold domains"/>
    <property type="match status" value="1"/>
</dbReference>
<dbReference type="PRINTS" id="PR00080">
    <property type="entry name" value="SDRFAMILY"/>
</dbReference>
<evidence type="ECO:0000256" key="9">
    <source>
        <dbReference type="ARBA" id="ARBA00023160"/>
    </source>
</evidence>
<dbReference type="EC" id="1.1.1.100" evidence="3 12"/>
<reference evidence="14 15" key="1">
    <citation type="submission" date="2019-07" db="EMBL/GenBank/DDBJ databases">
        <title>Whole genome shotgun sequence of Oceanithermus desulfurans NBRC 100063.</title>
        <authorList>
            <person name="Hosoyama A."/>
            <person name="Uohara A."/>
            <person name="Ohji S."/>
            <person name="Ichikawa N."/>
        </authorList>
    </citation>
    <scope>NUCLEOTIDE SEQUENCE [LARGE SCALE GENOMIC DNA]</scope>
    <source>
        <strain evidence="14 15">NBRC 100063</strain>
    </source>
</reference>
<evidence type="ECO:0000256" key="6">
    <source>
        <dbReference type="ARBA" id="ARBA00022857"/>
    </source>
</evidence>
<evidence type="ECO:0000256" key="10">
    <source>
        <dbReference type="PIRSR" id="PIRSR611284-1"/>
    </source>
</evidence>
<protein>
    <recommendedName>
        <fullName evidence="3 12">3-oxoacyl-[acyl-carrier-protein] reductase</fullName>
        <ecNumber evidence="3 12">1.1.1.100</ecNumber>
    </recommendedName>
</protein>
<dbReference type="RefSeq" id="WP_147145296.1">
    <property type="nucleotide sequence ID" value="NZ_BJXN01000002.1"/>
</dbReference>
<feature type="binding site" evidence="11">
    <location>
        <begin position="152"/>
        <end position="156"/>
    </location>
    <ligand>
        <name>NADP(+)</name>
        <dbReference type="ChEBI" id="CHEBI:58349"/>
    </ligand>
</feature>
<feature type="binding site" evidence="11">
    <location>
        <position position="185"/>
    </location>
    <ligand>
        <name>NADP(+)</name>
        <dbReference type="ChEBI" id="CHEBI:58349"/>
    </ligand>
</feature>
<keyword evidence="4 12" id="KW-0444">Lipid biosynthesis</keyword>
<name>A0A511RH57_9DEIN</name>
<dbReference type="InterPro" id="IPR050259">
    <property type="entry name" value="SDR"/>
</dbReference>
<evidence type="ECO:0000256" key="11">
    <source>
        <dbReference type="PIRSR" id="PIRSR611284-2"/>
    </source>
</evidence>
<dbReference type="NCBIfam" id="NF009466">
    <property type="entry name" value="PRK12826.1-2"/>
    <property type="match status" value="1"/>
</dbReference>
<feature type="domain" description="Ketoreductase" evidence="13">
    <location>
        <begin position="2"/>
        <end position="183"/>
    </location>
</feature>
<comment type="similarity">
    <text evidence="2 12">Belongs to the short-chain dehydrogenases/reductases (SDR) family.</text>
</comment>
<keyword evidence="9 12" id="KW-0275">Fatty acid biosynthesis</keyword>
<keyword evidence="5 12" id="KW-0276">Fatty acid metabolism</keyword>
<keyword evidence="6 11" id="KW-0521">NADP</keyword>
<dbReference type="Pfam" id="PF13561">
    <property type="entry name" value="adh_short_C2"/>
    <property type="match status" value="1"/>
</dbReference>
<feature type="binding site" evidence="11">
    <location>
        <begin position="8"/>
        <end position="11"/>
    </location>
    <ligand>
        <name>NADP(+)</name>
        <dbReference type="ChEBI" id="CHEBI:58349"/>
    </ligand>
</feature>
<dbReference type="CDD" id="cd05333">
    <property type="entry name" value="BKR_SDR_c"/>
    <property type="match status" value="1"/>
</dbReference>
<dbReference type="PRINTS" id="PR00081">
    <property type="entry name" value="GDHRDH"/>
</dbReference>
<dbReference type="InterPro" id="IPR036291">
    <property type="entry name" value="NAD(P)-bd_dom_sf"/>
</dbReference>
<evidence type="ECO:0000313" key="15">
    <source>
        <dbReference type="Proteomes" id="UP000321827"/>
    </source>
</evidence>
<sequence>MKHALVTGSSRGIGRAIALELARRGYAVAVHYARGEEAAREVAAEARRLGAPRVAVLGADLSQKDAAADLVARSHAELGGLDVLVNNAGITRDGLLIRMKDEDWDAVIETNLSAVFRLTREAVKRMMKARWGRIVNVASVVGLMGNPGQANYVAAKAGLIGFTKTIAKEYGGRGITANAVAPGFIESDMTAALPEKVRQEYLNAIPAGRFGKPEEVAELVAFLASDAAAYINGQTIAIDGGLYPH</sequence>
<dbReference type="FunFam" id="3.40.50.720:FF:000037">
    <property type="entry name" value="3-oxoacyl-[acyl-carrier-protein] reductase FabG"/>
    <property type="match status" value="1"/>
</dbReference>
<organism evidence="14 15">
    <name type="scientific">Oceanithermus desulfurans NBRC 100063</name>
    <dbReference type="NCBI Taxonomy" id="1227550"/>
    <lineage>
        <taxon>Bacteria</taxon>
        <taxon>Thermotogati</taxon>
        <taxon>Deinococcota</taxon>
        <taxon>Deinococci</taxon>
        <taxon>Thermales</taxon>
        <taxon>Thermaceae</taxon>
        <taxon>Oceanithermus</taxon>
    </lineage>
</organism>
<dbReference type="PROSITE" id="PS00061">
    <property type="entry name" value="ADH_SHORT"/>
    <property type="match status" value="1"/>
</dbReference>
<comment type="caution">
    <text evidence="14">The sequence shown here is derived from an EMBL/GenBank/DDBJ whole genome shotgun (WGS) entry which is preliminary data.</text>
</comment>
<evidence type="ECO:0000256" key="3">
    <source>
        <dbReference type="ARBA" id="ARBA00012948"/>
    </source>
</evidence>
<dbReference type="InterPro" id="IPR002347">
    <property type="entry name" value="SDR_fam"/>
</dbReference>
<comment type="function">
    <text evidence="12">Catalyzes the NADPH-dependent reduction of beta-ketoacyl-ACP substrates to beta-hydroxyacyl-ACP products, the first reductive step in the elongation cycle of fatty acid biosynthesis.</text>
</comment>
<comment type="pathway">
    <text evidence="1 12">Lipid metabolism; fatty acid biosynthesis.</text>
</comment>
<dbReference type="NCBIfam" id="TIGR01830">
    <property type="entry name" value="3oxo_ACP_reduc"/>
    <property type="match status" value="1"/>
</dbReference>
<evidence type="ECO:0000313" key="14">
    <source>
        <dbReference type="EMBL" id="GEM88970.1"/>
    </source>
</evidence>
<feature type="binding site" evidence="11">
    <location>
        <position position="87"/>
    </location>
    <ligand>
        <name>NADP(+)</name>
        <dbReference type="ChEBI" id="CHEBI:58349"/>
    </ligand>
</feature>
<dbReference type="GO" id="GO:0004316">
    <property type="term" value="F:3-oxoacyl-[acyl-carrier-protein] reductase (NADPH) activity"/>
    <property type="evidence" value="ECO:0007669"/>
    <property type="project" value="UniProtKB-UniRule"/>
</dbReference>
<evidence type="ECO:0000256" key="1">
    <source>
        <dbReference type="ARBA" id="ARBA00005194"/>
    </source>
</evidence>
<feature type="active site" description="Proton acceptor" evidence="10">
    <location>
        <position position="152"/>
    </location>
</feature>
<dbReference type="GO" id="GO:0051287">
    <property type="term" value="F:NAD binding"/>
    <property type="evidence" value="ECO:0007669"/>
    <property type="project" value="UniProtKB-UniRule"/>
</dbReference>
<dbReference type="AlphaFoldDB" id="A0A511RH57"/>
<accession>A0A511RH57</accession>
<evidence type="ECO:0000256" key="2">
    <source>
        <dbReference type="ARBA" id="ARBA00006484"/>
    </source>
</evidence>
<dbReference type="InterPro" id="IPR011284">
    <property type="entry name" value="3oxo_ACP_reduc"/>
</dbReference>
<evidence type="ECO:0000259" key="13">
    <source>
        <dbReference type="SMART" id="SM00822"/>
    </source>
</evidence>
<dbReference type="OrthoDB" id="125587at2"/>
<dbReference type="InterPro" id="IPR020904">
    <property type="entry name" value="Sc_DH/Rdtase_CS"/>
</dbReference>
<comment type="catalytic activity">
    <reaction evidence="12">
        <text>a (3R)-hydroxyacyl-[ACP] + NADP(+) = a 3-oxoacyl-[ACP] + NADPH + H(+)</text>
        <dbReference type="Rhea" id="RHEA:17397"/>
        <dbReference type="Rhea" id="RHEA-COMP:9916"/>
        <dbReference type="Rhea" id="RHEA-COMP:9945"/>
        <dbReference type="ChEBI" id="CHEBI:15378"/>
        <dbReference type="ChEBI" id="CHEBI:57783"/>
        <dbReference type="ChEBI" id="CHEBI:58349"/>
        <dbReference type="ChEBI" id="CHEBI:78776"/>
        <dbReference type="ChEBI" id="CHEBI:78827"/>
        <dbReference type="EC" id="1.1.1.100"/>
    </reaction>
</comment>
<evidence type="ECO:0000256" key="7">
    <source>
        <dbReference type="ARBA" id="ARBA00023002"/>
    </source>
</evidence>
<evidence type="ECO:0000256" key="5">
    <source>
        <dbReference type="ARBA" id="ARBA00022832"/>
    </source>
</evidence>
<dbReference type="Proteomes" id="UP000321827">
    <property type="component" value="Unassembled WGS sequence"/>
</dbReference>
<evidence type="ECO:0000256" key="12">
    <source>
        <dbReference type="RuleBase" id="RU366074"/>
    </source>
</evidence>
<dbReference type="InterPro" id="IPR057326">
    <property type="entry name" value="KR_dom"/>
</dbReference>
<dbReference type="EMBL" id="BJXN01000002">
    <property type="protein sequence ID" value="GEM88970.1"/>
    <property type="molecule type" value="Genomic_DNA"/>
</dbReference>
<keyword evidence="8 12" id="KW-0443">Lipid metabolism</keyword>
<proteinExistence type="inferred from homology"/>
<comment type="subunit">
    <text evidence="12">Homotetramer.</text>
</comment>
<dbReference type="PANTHER" id="PTHR42879">
    <property type="entry name" value="3-OXOACYL-(ACYL-CARRIER-PROTEIN) REDUCTASE"/>
    <property type="match status" value="1"/>
</dbReference>
<dbReference type="SMART" id="SM00822">
    <property type="entry name" value="PKS_KR"/>
    <property type="match status" value="1"/>
</dbReference>
<keyword evidence="7 12" id="KW-0560">Oxidoreductase</keyword>